<feature type="transmembrane region" description="Helical" evidence="1">
    <location>
        <begin position="27"/>
        <end position="46"/>
    </location>
</feature>
<feature type="transmembrane region" description="Helical" evidence="1">
    <location>
        <begin position="138"/>
        <end position="157"/>
    </location>
</feature>
<sequence length="228" mass="24470">MSPAVDSVADGGRGRLPHESTSCASRIWDAPVALWGSVALAIIRLAPHYPNMTPLTALGVYAGARLRFWTSLAIVFPALIVTDVVIGCMDLNAPWNGTRSFTAFSWATPFVYLTVAINVALSGLVLRRFHPLKLVPVCLFGSLQFFVVTNFAAWLVGSMYPHTFDGLVVCYAMGLPFLGNQILGDLCYTGAIFAVHAVVTQYARFSSERFSSKPSAAAGDATATESLC</sequence>
<accession>A0A0G4IXT5</accession>
<evidence type="ECO:0000313" key="5">
    <source>
        <dbReference type="Proteomes" id="UP000290189"/>
    </source>
</evidence>
<reference evidence="2 4" key="1">
    <citation type="submission" date="2015-02" db="EMBL/GenBank/DDBJ databases">
        <authorList>
            <person name="Chooi Y.-H."/>
        </authorList>
    </citation>
    <scope>NUCLEOTIDE SEQUENCE [LARGE SCALE GENOMIC DNA]</scope>
    <source>
        <strain evidence="2">E3</strain>
    </source>
</reference>
<proteinExistence type="predicted"/>
<feature type="transmembrane region" description="Helical" evidence="1">
    <location>
        <begin position="66"/>
        <end position="86"/>
    </location>
</feature>
<dbReference type="Proteomes" id="UP000290189">
    <property type="component" value="Unassembled WGS sequence"/>
</dbReference>
<evidence type="ECO:0000256" key="1">
    <source>
        <dbReference type="SAM" id="Phobius"/>
    </source>
</evidence>
<dbReference type="InterPro" id="IPR046487">
    <property type="entry name" value="DUF6580"/>
</dbReference>
<keyword evidence="4" id="KW-1185">Reference proteome</keyword>
<organism evidence="2 4">
    <name type="scientific">Plasmodiophora brassicae</name>
    <name type="common">Clubroot disease agent</name>
    <dbReference type="NCBI Taxonomy" id="37360"/>
    <lineage>
        <taxon>Eukaryota</taxon>
        <taxon>Sar</taxon>
        <taxon>Rhizaria</taxon>
        <taxon>Endomyxa</taxon>
        <taxon>Phytomyxea</taxon>
        <taxon>Plasmodiophorida</taxon>
        <taxon>Plasmodiophoridae</taxon>
        <taxon>Plasmodiophora</taxon>
    </lineage>
</organism>
<name>A0A0G4IXT5_PLABS</name>
<keyword evidence="1" id="KW-0472">Membrane</keyword>
<feature type="transmembrane region" description="Helical" evidence="1">
    <location>
        <begin position="177"/>
        <end position="199"/>
    </location>
</feature>
<dbReference type="EMBL" id="CDSF01000097">
    <property type="protein sequence ID" value="CEP00095.1"/>
    <property type="molecule type" value="Genomic_DNA"/>
</dbReference>
<protein>
    <recommendedName>
        <fullName evidence="6">Transmembrane protein</fullName>
    </recommendedName>
</protein>
<gene>
    <name evidence="2" type="ORF">PBRA_007829</name>
    <name evidence="3" type="ORF">PLBR_LOCUS7433</name>
</gene>
<dbReference type="AlphaFoldDB" id="A0A0G4IXT5"/>
<evidence type="ECO:0000313" key="4">
    <source>
        <dbReference type="Proteomes" id="UP000039324"/>
    </source>
</evidence>
<evidence type="ECO:0000313" key="3">
    <source>
        <dbReference type="EMBL" id="SPR00218.1"/>
    </source>
</evidence>
<evidence type="ECO:0008006" key="6">
    <source>
        <dbReference type="Google" id="ProtNLM"/>
    </source>
</evidence>
<evidence type="ECO:0000313" key="2">
    <source>
        <dbReference type="EMBL" id="CEP00095.1"/>
    </source>
</evidence>
<geneLocation type="mitochondrion" evidence="3"/>
<keyword evidence="3" id="KW-0496">Mitochondrion</keyword>
<keyword evidence="1" id="KW-1133">Transmembrane helix</keyword>
<reference evidence="3 5" key="2">
    <citation type="submission" date="2018-03" db="EMBL/GenBank/DDBJ databases">
        <authorList>
            <person name="Fogelqvist J."/>
        </authorList>
    </citation>
    <scope>NUCLEOTIDE SEQUENCE [LARGE SCALE GENOMIC DNA]</scope>
</reference>
<feature type="transmembrane region" description="Helical" evidence="1">
    <location>
        <begin position="106"/>
        <end position="126"/>
    </location>
</feature>
<dbReference type="Pfam" id="PF20221">
    <property type="entry name" value="DUF6580"/>
    <property type="match status" value="1"/>
</dbReference>
<dbReference type="EMBL" id="OVEO01000013">
    <property type="protein sequence ID" value="SPR00218.1"/>
    <property type="molecule type" value="Genomic_DNA"/>
</dbReference>
<dbReference type="Proteomes" id="UP000039324">
    <property type="component" value="Unassembled WGS sequence"/>
</dbReference>
<keyword evidence="1" id="KW-0812">Transmembrane</keyword>